<proteinExistence type="predicted"/>
<name>A0AA45R5F6_9PSEU</name>
<dbReference type="AlphaFoldDB" id="A0AA45R5F6"/>
<gene>
    <name evidence="1" type="ORF">KCV87_06755</name>
</gene>
<organism evidence="1 2">
    <name type="scientific">Actinosynnema pretiosum subsp. pretiosum</name>
    <dbReference type="NCBI Taxonomy" id="103721"/>
    <lineage>
        <taxon>Bacteria</taxon>
        <taxon>Bacillati</taxon>
        <taxon>Actinomycetota</taxon>
        <taxon>Actinomycetes</taxon>
        <taxon>Pseudonocardiales</taxon>
        <taxon>Pseudonocardiaceae</taxon>
        <taxon>Actinosynnema</taxon>
    </lineage>
</organism>
<accession>A0AA45R5F6</accession>
<protein>
    <submittedName>
        <fullName evidence="1">Uncharacterized protein</fullName>
    </submittedName>
</protein>
<evidence type="ECO:0000313" key="1">
    <source>
        <dbReference type="EMBL" id="QUF05779.1"/>
    </source>
</evidence>
<dbReference type="Proteomes" id="UP000677152">
    <property type="component" value="Chromosome"/>
</dbReference>
<evidence type="ECO:0000313" key="2">
    <source>
        <dbReference type="Proteomes" id="UP000677152"/>
    </source>
</evidence>
<sequence length="221" mass="23475">MTPTLAALRASTLAFSPLPDQPDPSWRVLEAATSPAIDLALPAHRDAAHAWLNAWGCRIRKPRPGEPGVFDAAIADWWDGWSAELPAPDAWLVDLADDRLDALAACFTALAASPAAPTRTLGPTAASKLLFALRPKALMPWDNLIAQGLHGARDGRAYRAHLATGREWARAVLAEAAAEAAEAVAEPALVAGLGRTGWSLAKVLDEYCYLVHTRGWVPPAG</sequence>
<reference evidence="1" key="1">
    <citation type="submission" date="2021-04" db="EMBL/GenBank/DDBJ databases">
        <title>Genomic sequence of Actinosynnema pretiosum subsp. pretiosum ATCC 31280 (C-14919).</title>
        <authorList>
            <person name="Bai L."/>
            <person name="Wang X."/>
            <person name="Xiao Y."/>
        </authorList>
    </citation>
    <scope>NUCLEOTIDE SEQUENCE</scope>
    <source>
        <strain evidence="1">ATCC 31280</strain>
    </source>
</reference>
<dbReference type="EMBL" id="CP073249">
    <property type="protein sequence ID" value="QUF05779.1"/>
    <property type="molecule type" value="Genomic_DNA"/>
</dbReference>